<name>A0A9J6G2B1_HAELO</name>
<keyword evidence="5" id="KW-1185">Reference proteome</keyword>
<evidence type="ECO:0000313" key="5">
    <source>
        <dbReference type="Proteomes" id="UP000821853"/>
    </source>
</evidence>
<dbReference type="GO" id="GO:0004567">
    <property type="term" value="F:beta-mannosidase activity"/>
    <property type="evidence" value="ECO:0007669"/>
    <property type="project" value="TreeGrafter"/>
</dbReference>
<dbReference type="InterPro" id="IPR036156">
    <property type="entry name" value="Beta-gal/glucu_dom_sf"/>
</dbReference>
<dbReference type="Gene3D" id="2.60.40.10">
    <property type="entry name" value="Immunoglobulins"/>
    <property type="match status" value="1"/>
</dbReference>
<comment type="caution">
    <text evidence="4">The sequence shown here is derived from an EMBL/GenBank/DDBJ whole genome shotgun (WGS) entry which is preliminary data.</text>
</comment>
<dbReference type="InterPro" id="IPR006102">
    <property type="entry name" value="Ig-like_GH2"/>
</dbReference>
<accession>A0A9J6G2B1</accession>
<keyword evidence="2" id="KW-0472">Membrane</keyword>
<organism evidence="4 5">
    <name type="scientific">Haemaphysalis longicornis</name>
    <name type="common">Bush tick</name>
    <dbReference type="NCBI Taxonomy" id="44386"/>
    <lineage>
        <taxon>Eukaryota</taxon>
        <taxon>Metazoa</taxon>
        <taxon>Ecdysozoa</taxon>
        <taxon>Arthropoda</taxon>
        <taxon>Chelicerata</taxon>
        <taxon>Arachnida</taxon>
        <taxon>Acari</taxon>
        <taxon>Parasitiformes</taxon>
        <taxon>Ixodida</taxon>
        <taxon>Ixodoidea</taxon>
        <taxon>Ixodidae</taxon>
        <taxon>Haemaphysalinae</taxon>
        <taxon>Haemaphysalis</taxon>
    </lineage>
</organism>
<keyword evidence="2" id="KW-1133">Transmembrane helix</keyword>
<dbReference type="GO" id="GO:0006516">
    <property type="term" value="P:glycoprotein catabolic process"/>
    <property type="evidence" value="ECO:0007669"/>
    <property type="project" value="TreeGrafter"/>
</dbReference>
<dbReference type="GO" id="GO:0005975">
    <property type="term" value="P:carbohydrate metabolic process"/>
    <property type="evidence" value="ECO:0007669"/>
    <property type="project" value="InterPro"/>
</dbReference>
<keyword evidence="2" id="KW-0812">Transmembrane</keyword>
<dbReference type="PANTHER" id="PTHR43730">
    <property type="entry name" value="BETA-MANNOSIDASE"/>
    <property type="match status" value="1"/>
</dbReference>
<dbReference type="PANTHER" id="PTHR43730:SF1">
    <property type="entry name" value="BETA-MANNOSIDASE"/>
    <property type="match status" value="1"/>
</dbReference>
<dbReference type="OrthoDB" id="2866996at2759"/>
<evidence type="ECO:0000313" key="4">
    <source>
        <dbReference type="EMBL" id="KAH9368616.1"/>
    </source>
</evidence>
<feature type="transmembrane region" description="Helical" evidence="2">
    <location>
        <begin position="40"/>
        <end position="64"/>
    </location>
</feature>
<dbReference type="SUPFAM" id="SSF49303">
    <property type="entry name" value="beta-Galactosidase/glucuronidase domain"/>
    <property type="match status" value="1"/>
</dbReference>
<dbReference type="Pfam" id="PF00703">
    <property type="entry name" value="Glyco_hydro_2"/>
    <property type="match status" value="1"/>
</dbReference>
<sequence length="160" mass="18268">MPFFFDPASETTQSKRLGRTQLGIHFHLGGQQTPGKRDKWALIVALFLEVAFTSKASLLLNLVLDDRLTVKKNITVSANNRLEAHYRFRLRIPESLGIQAWWPNGYGDQKLYTLSVSLSRDHDSATITKSVGFRTVDLVQEPLINSTVWFLLDFLQFTEQ</sequence>
<dbReference type="EMBL" id="JABSTR010000004">
    <property type="protein sequence ID" value="KAH9368616.1"/>
    <property type="molecule type" value="Genomic_DNA"/>
</dbReference>
<evidence type="ECO:0000256" key="1">
    <source>
        <dbReference type="ARBA" id="ARBA00023295"/>
    </source>
</evidence>
<keyword evidence="1" id="KW-0326">Glycosidase</keyword>
<proteinExistence type="predicted"/>
<evidence type="ECO:0000259" key="3">
    <source>
        <dbReference type="Pfam" id="PF00703"/>
    </source>
</evidence>
<keyword evidence="1" id="KW-0378">Hydrolase</keyword>
<dbReference type="InterPro" id="IPR013783">
    <property type="entry name" value="Ig-like_fold"/>
</dbReference>
<dbReference type="AlphaFoldDB" id="A0A9J6G2B1"/>
<gene>
    <name evidence="4" type="ORF">HPB48_004635</name>
</gene>
<evidence type="ECO:0000256" key="2">
    <source>
        <dbReference type="SAM" id="Phobius"/>
    </source>
</evidence>
<reference evidence="4 5" key="1">
    <citation type="journal article" date="2020" name="Cell">
        <title>Large-Scale Comparative Analyses of Tick Genomes Elucidate Their Genetic Diversity and Vector Capacities.</title>
        <authorList>
            <consortium name="Tick Genome and Microbiome Consortium (TIGMIC)"/>
            <person name="Jia N."/>
            <person name="Wang J."/>
            <person name="Shi W."/>
            <person name="Du L."/>
            <person name="Sun Y."/>
            <person name="Zhan W."/>
            <person name="Jiang J.F."/>
            <person name="Wang Q."/>
            <person name="Zhang B."/>
            <person name="Ji P."/>
            <person name="Bell-Sakyi L."/>
            <person name="Cui X.M."/>
            <person name="Yuan T.T."/>
            <person name="Jiang B.G."/>
            <person name="Yang W.F."/>
            <person name="Lam T.T."/>
            <person name="Chang Q.C."/>
            <person name="Ding S.J."/>
            <person name="Wang X.J."/>
            <person name="Zhu J.G."/>
            <person name="Ruan X.D."/>
            <person name="Zhao L."/>
            <person name="Wei J.T."/>
            <person name="Ye R.Z."/>
            <person name="Que T.C."/>
            <person name="Du C.H."/>
            <person name="Zhou Y.H."/>
            <person name="Cheng J.X."/>
            <person name="Dai P.F."/>
            <person name="Guo W.B."/>
            <person name="Han X.H."/>
            <person name="Huang E.J."/>
            <person name="Li L.F."/>
            <person name="Wei W."/>
            <person name="Gao Y.C."/>
            <person name="Liu J.Z."/>
            <person name="Shao H.Z."/>
            <person name="Wang X."/>
            <person name="Wang C.C."/>
            <person name="Yang T.C."/>
            <person name="Huo Q.B."/>
            <person name="Li W."/>
            <person name="Chen H.Y."/>
            <person name="Chen S.E."/>
            <person name="Zhou L.G."/>
            <person name="Ni X.B."/>
            <person name="Tian J.H."/>
            <person name="Sheng Y."/>
            <person name="Liu T."/>
            <person name="Pan Y.S."/>
            <person name="Xia L.Y."/>
            <person name="Li J."/>
            <person name="Zhao F."/>
            <person name="Cao W.C."/>
        </authorList>
    </citation>
    <scope>NUCLEOTIDE SEQUENCE [LARGE SCALE GENOMIC DNA]</scope>
    <source>
        <strain evidence="4">HaeL-2018</strain>
    </source>
</reference>
<dbReference type="InterPro" id="IPR050887">
    <property type="entry name" value="Beta-mannosidase_GH2"/>
</dbReference>
<dbReference type="VEuPathDB" id="VectorBase:HLOH_045450"/>
<feature type="domain" description="Glycoside hydrolase family 2 immunoglobulin-like beta-sandwich" evidence="3">
    <location>
        <begin position="70"/>
        <end position="134"/>
    </location>
</feature>
<dbReference type="Proteomes" id="UP000821853">
    <property type="component" value="Chromosome 2"/>
</dbReference>
<protein>
    <recommendedName>
        <fullName evidence="3">Glycoside hydrolase family 2 immunoglobulin-like beta-sandwich domain-containing protein</fullName>
    </recommendedName>
</protein>